<evidence type="ECO:0000256" key="5">
    <source>
        <dbReference type="ARBA" id="ARBA00022692"/>
    </source>
</evidence>
<keyword evidence="5 11" id="KW-0812">Transmembrane</keyword>
<dbReference type="InterPro" id="IPR004205">
    <property type="entry name" value="Cyt_bc1_su8"/>
</dbReference>
<keyword evidence="8 11" id="KW-1133">Transmembrane helix</keyword>
<name>A0A5C3LG75_9AGAR</name>
<evidence type="ECO:0000256" key="3">
    <source>
        <dbReference type="ARBA" id="ARBA00022448"/>
    </source>
</evidence>
<organism evidence="13 14">
    <name type="scientific">Crucibulum laeve</name>
    <dbReference type="NCBI Taxonomy" id="68775"/>
    <lineage>
        <taxon>Eukaryota</taxon>
        <taxon>Fungi</taxon>
        <taxon>Dikarya</taxon>
        <taxon>Basidiomycota</taxon>
        <taxon>Agaricomycotina</taxon>
        <taxon>Agaricomycetes</taxon>
        <taxon>Agaricomycetidae</taxon>
        <taxon>Agaricales</taxon>
        <taxon>Agaricineae</taxon>
        <taxon>Nidulariaceae</taxon>
        <taxon>Crucibulum</taxon>
    </lineage>
</organism>
<evidence type="ECO:0000313" key="13">
    <source>
        <dbReference type="EMBL" id="TFK31798.1"/>
    </source>
</evidence>
<keyword evidence="6 11" id="KW-0999">Mitochondrion inner membrane</keyword>
<keyword evidence="4 11" id="KW-0679">Respiratory chain</keyword>
<dbReference type="Proteomes" id="UP000308652">
    <property type="component" value="Unassembled WGS sequence"/>
</dbReference>
<dbReference type="Gene3D" id="1.20.5.210">
    <property type="entry name" value="Cytochrome b-c1 complex subunit 8"/>
    <property type="match status" value="1"/>
</dbReference>
<reference evidence="13 14" key="1">
    <citation type="journal article" date="2019" name="Nat. Ecol. Evol.">
        <title>Megaphylogeny resolves global patterns of mushroom evolution.</title>
        <authorList>
            <person name="Varga T."/>
            <person name="Krizsan K."/>
            <person name="Foldi C."/>
            <person name="Dima B."/>
            <person name="Sanchez-Garcia M."/>
            <person name="Sanchez-Ramirez S."/>
            <person name="Szollosi G.J."/>
            <person name="Szarkandi J.G."/>
            <person name="Papp V."/>
            <person name="Albert L."/>
            <person name="Andreopoulos W."/>
            <person name="Angelini C."/>
            <person name="Antonin V."/>
            <person name="Barry K.W."/>
            <person name="Bougher N.L."/>
            <person name="Buchanan P."/>
            <person name="Buyck B."/>
            <person name="Bense V."/>
            <person name="Catcheside P."/>
            <person name="Chovatia M."/>
            <person name="Cooper J."/>
            <person name="Damon W."/>
            <person name="Desjardin D."/>
            <person name="Finy P."/>
            <person name="Geml J."/>
            <person name="Haridas S."/>
            <person name="Hughes K."/>
            <person name="Justo A."/>
            <person name="Karasinski D."/>
            <person name="Kautmanova I."/>
            <person name="Kiss B."/>
            <person name="Kocsube S."/>
            <person name="Kotiranta H."/>
            <person name="LaButti K.M."/>
            <person name="Lechner B.E."/>
            <person name="Liimatainen K."/>
            <person name="Lipzen A."/>
            <person name="Lukacs Z."/>
            <person name="Mihaltcheva S."/>
            <person name="Morgado L.N."/>
            <person name="Niskanen T."/>
            <person name="Noordeloos M.E."/>
            <person name="Ohm R.A."/>
            <person name="Ortiz-Santana B."/>
            <person name="Ovrebo C."/>
            <person name="Racz N."/>
            <person name="Riley R."/>
            <person name="Savchenko A."/>
            <person name="Shiryaev A."/>
            <person name="Soop K."/>
            <person name="Spirin V."/>
            <person name="Szebenyi C."/>
            <person name="Tomsovsky M."/>
            <person name="Tulloss R.E."/>
            <person name="Uehling J."/>
            <person name="Grigoriev I.V."/>
            <person name="Vagvolgyi C."/>
            <person name="Papp T."/>
            <person name="Martin F.M."/>
            <person name="Miettinen O."/>
            <person name="Hibbett D.S."/>
            <person name="Nagy L.G."/>
        </authorList>
    </citation>
    <scope>NUCLEOTIDE SEQUENCE [LARGE SCALE GENOMIC DNA]</scope>
    <source>
        <strain evidence="13 14">CBS 166.37</strain>
    </source>
</reference>
<dbReference type="InterPro" id="IPR036642">
    <property type="entry name" value="Cyt_bc1_su8_sf"/>
</dbReference>
<dbReference type="AlphaFoldDB" id="A0A5C3LG75"/>
<accession>A0A5C3LG75</accession>
<dbReference type="PANTHER" id="PTHR12119">
    <property type="entry name" value="UBIQUINOL-CYTOCHROME C REDUCTASE COMPLEX UBIQUINONE-BINDING PROTEIN QP-C"/>
    <property type="match status" value="1"/>
</dbReference>
<keyword evidence="10 11" id="KW-0472">Membrane</keyword>
<dbReference type="STRING" id="68775.A0A5C3LG75"/>
<keyword evidence="3 11" id="KW-0813">Transport</keyword>
<dbReference type="GO" id="GO:0006122">
    <property type="term" value="P:mitochondrial electron transport, ubiquinol to cytochrome c"/>
    <property type="evidence" value="ECO:0007669"/>
    <property type="project" value="UniProtKB-UniRule"/>
</dbReference>
<evidence type="ECO:0000256" key="1">
    <source>
        <dbReference type="ARBA" id="ARBA00004434"/>
    </source>
</evidence>
<evidence type="ECO:0000256" key="2">
    <source>
        <dbReference type="ARBA" id="ARBA00007668"/>
    </source>
</evidence>
<dbReference type="OrthoDB" id="6683853at2759"/>
<dbReference type="PANTHER" id="PTHR12119:SF2">
    <property type="entry name" value="CYTOCHROME B-C1 COMPLEX SUBUNIT 8"/>
    <property type="match status" value="1"/>
</dbReference>
<keyword evidence="7 11" id="KW-0249">Electron transport</keyword>
<keyword evidence="14" id="KW-1185">Reference proteome</keyword>
<proteinExistence type="inferred from homology"/>
<evidence type="ECO:0000256" key="7">
    <source>
        <dbReference type="ARBA" id="ARBA00022982"/>
    </source>
</evidence>
<keyword evidence="9 11" id="KW-0496">Mitochondrion</keyword>
<dbReference type="GO" id="GO:0045275">
    <property type="term" value="C:respiratory chain complex III"/>
    <property type="evidence" value="ECO:0007669"/>
    <property type="project" value="UniProtKB-UniRule"/>
</dbReference>
<dbReference type="Pfam" id="PF02939">
    <property type="entry name" value="UcrQ"/>
    <property type="match status" value="1"/>
</dbReference>
<evidence type="ECO:0000256" key="11">
    <source>
        <dbReference type="RuleBase" id="RU368118"/>
    </source>
</evidence>
<dbReference type="EMBL" id="ML213706">
    <property type="protein sequence ID" value="TFK31798.1"/>
    <property type="molecule type" value="Genomic_DNA"/>
</dbReference>
<dbReference type="SUPFAM" id="SSF81508">
    <property type="entry name" value="Ubiquinone-binding protein QP-C of cytochrome bc1 complex (Ubiquinol-cytochrome c reductase)"/>
    <property type="match status" value="1"/>
</dbReference>
<evidence type="ECO:0000256" key="10">
    <source>
        <dbReference type="ARBA" id="ARBA00023136"/>
    </source>
</evidence>
<comment type="subcellular location">
    <subcellularLocation>
        <location evidence="1 11">Mitochondrion inner membrane</location>
        <topology evidence="1 11">Single-pass membrane protein</topology>
    </subcellularLocation>
</comment>
<comment type="similarity">
    <text evidence="2 11">Belongs to the UQCRQ/QCR8 family.</text>
</comment>
<evidence type="ECO:0000256" key="12">
    <source>
        <dbReference type="SAM" id="MobiDB-lite"/>
    </source>
</evidence>
<evidence type="ECO:0000256" key="8">
    <source>
        <dbReference type="ARBA" id="ARBA00022989"/>
    </source>
</evidence>
<feature type="transmembrane region" description="Helical" evidence="11">
    <location>
        <begin position="62"/>
        <end position="79"/>
    </location>
</feature>
<comment type="subunit">
    <text evidence="11">Component of the ubiquinol-cytochrome c oxidoreductase (cytochrome b-c1 complex, complex III, CIII), a multisubunit enzyme composed of 3 respiratory subunits cytochrome b, cytochrome c1 and Rieske protein, 2 core protein subunits, and additional low-molecular weight protein subunits. The complex exists as an obligatory dimer and forms supercomplexes (SCs) in the inner mitochondrial membrane with cytochrome c oxidase (complex IV, CIV).</text>
</comment>
<sequence>MRPTLARQSDMPGPKNLWWGDKSGVRQRGIIQYSISPYQVKAAPHLIRNYLFNGYRRLSGELLFFAIPFALGYGVYAWAKKTDHYQNSKAGHIAAMEHGGEHH</sequence>
<gene>
    <name evidence="13" type="ORF">BDQ12DRAFT_701433</name>
</gene>
<evidence type="ECO:0000256" key="9">
    <source>
        <dbReference type="ARBA" id="ARBA00023128"/>
    </source>
</evidence>
<protein>
    <recommendedName>
        <fullName evidence="11">Cytochrome b-c1 complex subunit 8</fullName>
    </recommendedName>
    <alternativeName>
        <fullName evidence="11">Complex III subunit 8</fullName>
    </alternativeName>
</protein>
<evidence type="ECO:0000256" key="4">
    <source>
        <dbReference type="ARBA" id="ARBA00022660"/>
    </source>
</evidence>
<feature type="region of interest" description="Disordered" evidence="12">
    <location>
        <begin position="1"/>
        <end position="20"/>
    </location>
</feature>
<evidence type="ECO:0000256" key="6">
    <source>
        <dbReference type="ARBA" id="ARBA00022792"/>
    </source>
</evidence>
<evidence type="ECO:0000313" key="14">
    <source>
        <dbReference type="Proteomes" id="UP000308652"/>
    </source>
</evidence>
<dbReference type="GO" id="GO:0005743">
    <property type="term" value="C:mitochondrial inner membrane"/>
    <property type="evidence" value="ECO:0007669"/>
    <property type="project" value="UniProtKB-SubCell"/>
</dbReference>
<comment type="function">
    <text evidence="11">Component of the ubiquinol-cytochrome c oxidoreductase, a multisubunit transmembrane complex that is part of the mitochondrial electron transport chain which drives oxidative phosphorylation. The complex plays an important role in the uptake of multiple carbon sources present in different host niches.</text>
</comment>